<dbReference type="GO" id="GO:0008270">
    <property type="term" value="F:zinc ion binding"/>
    <property type="evidence" value="ECO:0007669"/>
    <property type="project" value="InterPro"/>
</dbReference>
<dbReference type="Proteomes" id="UP000032141">
    <property type="component" value="Chromosome C7"/>
</dbReference>
<dbReference type="PANTHER" id="PTHR46322">
    <property type="entry name" value="PUROMYCIN-SENSITIVE AMINOPEPTIDASE"/>
    <property type="match status" value="1"/>
</dbReference>
<evidence type="ECO:0000313" key="4">
    <source>
        <dbReference type="Proteomes" id="UP000032141"/>
    </source>
</evidence>
<feature type="compositionally biased region" description="Basic and acidic residues" evidence="1">
    <location>
        <begin position="75"/>
        <end position="97"/>
    </location>
</feature>
<dbReference type="InterPro" id="IPR012779">
    <property type="entry name" value="Peptidase_M1_pepN"/>
</dbReference>
<dbReference type="EnsemblPlants" id="Bo7g003320.1">
    <property type="protein sequence ID" value="Bo7g003320.1"/>
    <property type="gene ID" value="Bo7g003320"/>
</dbReference>
<dbReference type="Pfam" id="PF17432">
    <property type="entry name" value="DUF3458_C"/>
    <property type="match status" value="1"/>
</dbReference>
<evidence type="ECO:0000256" key="1">
    <source>
        <dbReference type="SAM" id="MobiDB-lite"/>
    </source>
</evidence>
<dbReference type="STRING" id="109376.A0A0D3D275"/>
<protein>
    <recommendedName>
        <fullName evidence="2">Peptidase M1 alanyl aminopeptidase C-terminal domain-containing protein</fullName>
    </recommendedName>
</protein>
<dbReference type="HOGENOM" id="CLU_1051085_0_0_1"/>
<accession>A0A0D3D275</accession>
<dbReference type="GO" id="GO:0009507">
    <property type="term" value="C:chloroplast"/>
    <property type="evidence" value="ECO:0007669"/>
    <property type="project" value="TreeGrafter"/>
</dbReference>
<evidence type="ECO:0000313" key="3">
    <source>
        <dbReference type="EnsemblPlants" id="Bo7g003320.1"/>
    </source>
</evidence>
<dbReference type="AlphaFoldDB" id="A0A0D3D275"/>
<evidence type="ECO:0000259" key="2">
    <source>
        <dbReference type="Pfam" id="PF17432"/>
    </source>
</evidence>
<dbReference type="Gramene" id="Bo7g003320.1">
    <property type="protein sequence ID" value="Bo7g003320.1"/>
    <property type="gene ID" value="Bo7g003320"/>
</dbReference>
<dbReference type="PANTHER" id="PTHR46322:SF1">
    <property type="entry name" value="PUROMYCIN-SENSITIVE AMINOPEPTIDASE"/>
    <property type="match status" value="1"/>
</dbReference>
<reference evidence="3" key="2">
    <citation type="submission" date="2015-03" db="UniProtKB">
        <authorList>
            <consortium name="EnsemblPlants"/>
        </authorList>
    </citation>
    <scope>IDENTIFICATION</scope>
</reference>
<dbReference type="InterPro" id="IPR037144">
    <property type="entry name" value="Peptidase_M1_pepN_C_sf"/>
</dbReference>
<dbReference type="InterPro" id="IPR024601">
    <property type="entry name" value="Peptidase_M1_pepN_C"/>
</dbReference>
<reference evidence="3 4" key="1">
    <citation type="journal article" date="2014" name="Genome Biol.">
        <title>Transcriptome and methylome profiling reveals relics of genome dominance in the mesopolyploid Brassica oleracea.</title>
        <authorList>
            <person name="Parkin I.A."/>
            <person name="Koh C."/>
            <person name="Tang H."/>
            <person name="Robinson S.J."/>
            <person name="Kagale S."/>
            <person name="Clarke W.E."/>
            <person name="Town C.D."/>
            <person name="Nixon J."/>
            <person name="Krishnakumar V."/>
            <person name="Bidwell S.L."/>
            <person name="Denoeud F."/>
            <person name="Belcram H."/>
            <person name="Links M.G."/>
            <person name="Just J."/>
            <person name="Clarke C."/>
            <person name="Bender T."/>
            <person name="Huebert T."/>
            <person name="Mason A.S."/>
            <person name="Pires J.C."/>
            <person name="Barker G."/>
            <person name="Moore J."/>
            <person name="Walley P.G."/>
            <person name="Manoli S."/>
            <person name="Batley J."/>
            <person name="Edwards D."/>
            <person name="Nelson M.N."/>
            <person name="Wang X."/>
            <person name="Paterson A.H."/>
            <person name="King G."/>
            <person name="Bancroft I."/>
            <person name="Chalhoub B."/>
            <person name="Sharpe A.G."/>
        </authorList>
    </citation>
    <scope>NUCLEOTIDE SEQUENCE</scope>
    <source>
        <strain evidence="3 4">cv. TO1000</strain>
    </source>
</reference>
<proteinExistence type="predicted"/>
<sequence>MGDVNANVVPTQADINAQLIAGQAQLTATMNAVTEQLARLERGNRPNGPRPRRRNHPYLENPRLHSDEDSSDSEPPDREEPRPDQAEREGRREHRIQGDGSPIRRRRREDEVPWQGGKDLKLSPPTFAGKVNPDAYVEWERRMGGFSAPVHVETDLSDDDLFFLLAHDSDDFNRWEAGQVLARKLMPNLVSGFEQNKPLVLNPKFIQGLSSVLSDTSLDKLSVSALGGFASTQVTVQRLGSQALALECLALGLPSACAPHNVLPL</sequence>
<feature type="region of interest" description="Disordered" evidence="1">
    <location>
        <begin position="39"/>
        <end position="127"/>
    </location>
</feature>
<name>A0A0D3D275_BRAOL</name>
<keyword evidence="4" id="KW-1185">Reference proteome</keyword>
<dbReference type="eggNOG" id="KOG1046">
    <property type="taxonomic scope" value="Eukaryota"/>
</dbReference>
<feature type="domain" description="Peptidase M1 alanyl aminopeptidase C-terminal" evidence="2">
    <location>
        <begin position="158"/>
        <end position="222"/>
    </location>
</feature>
<dbReference type="Gene3D" id="1.25.50.10">
    <property type="entry name" value="Peptidase M1, alanyl aminopeptidase, C-terminal domain"/>
    <property type="match status" value="1"/>
</dbReference>
<organism evidence="3 4">
    <name type="scientific">Brassica oleracea var. oleracea</name>
    <dbReference type="NCBI Taxonomy" id="109376"/>
    <lineage>
        <taxon>Eukaryota</taxon>
        <taxon>Viridiplantae</taxon>
        <taxon>Streptophyta</taxon>
        <taxon>Embryophyta</taxon>
        <taxon>Tracheophyta</taxon>
        <taxon>Spermatophyta</taxon>
        <taxon>Magnoliopsida</taxon>
        <taxon>eudicotyledons</taxon>
        <taxon>Gunneridae</taxon>
        <taxon>Pentapetalae</taxon>
        <taxon>rosids</taxon>
        <taxon>malvids</taxon>
        <taxon>Brassicales</taxon>
        <taxon>Brassicaceae</taxon>
        <taxon>Brassiceae</taxon>
        <taxon>Brassica</taxon>
    </lineage>
</organism>